<keyword evidence="6" id="KW-1185">Reference proteome</keyword>
<reference evidence="5 6" key="1">
    <citation type="submission" date="2019-07" db="EMBL/GenBank/DDBJ databases">
        <title>Whole genome shotgun sequence of Adhaeribacter aerolatus NBRC 106133.</title>
        <authorList>
            <person name="Hosoyama A."/>
            <person name="Uohara A."/>
            <person name="Ohji S."/>
            <person name="Ichikawa N."/>
        </authorList>
    </citation>
    <scope>NUCLEOTIDE SEQUENCE [LARGE SCALE GENOMIC DNA]</scope>
    <source>
        <strain evidence="5 6">NBRC 106133</strain>
    </source>
</reference>
<dbReference type="InterPro" id="IPR019614">
    <property type="entry name" value="SAM-dep_methyl-trfase"/>
</dbReference>
<evidence type="ECO:0000256" key="2">
    <source>
        <dbReference type="ARBA" id="ARBA00022679"/>
    </source>
</evidence>
<dbReference type="SUPFAM" id="SSF53335">
    <property type="entry name" value="S-adenosyl-L-methionine-dependent methyltransferases"/>
    <property type="match status" value="1"/>
</dbReference>
<accession>A0A512ARR4</accession>
<dbReference type="OrthoDB" id="9805492at2"/>
<dbReference type="Pfam" id="PF10672">
    <property type="entry name" value="Methyltrans_SAM"/>
    <property type="match status" value="1"/>
</dbReference>
<dbReference type="Gene3D" id="2.60.40.1180">
    <property type="entry name" value="Golgi alpha-mannosidase II"/>
    <property type="match status" value="1"/>
</dbReference>
<feature type="domain" description="S-adenosylmethionine-dependent methyltransferase" evidence="4">
    <location>
        <begin position="88"/>
        <end position="248"/>
    </location>
</feature>
<comment type="caution">
    <text evidence="5">The sequence shown here is derived from an EMBL/GenBank/DDBJ whole genome shotgun (WGS) entry which is preliminary data.</text>
</comment>
<organism evidence="5 6">
    <name type="scientific">Adhaeribacter aerolatus</name>
    <dbReference type="NCBI Taxonomy" id="670289"/>
    <lineage>
        <taxon>Bacteria</taxon>
        <taxon>Pseudomonadati</taxon>
        <taxon>Bacteroidota</taxon>
        <taxon>Cytophagia</taxon>
        <taxon>Cytophagales</taxon>
        <taxon>Hymenobacteraceae</taxon>
        <taxon>Adhaeribacter</taxon>
    </lineage>
</organism>
<keyword evidence="1 5" id="KW-0489">Methyltransferase</keyword>
<dbReference type="EMBL" id="BJYS01000001">
    <property type="protein sequence ID" value="GEO02404.1"/>
    <property type="molecule type" value="Genomic_DNA"/>
</dbReference>
<sequence>MYTFLTVQDWADYELLDTGNFEKLERFGKYILARPEPQAIWDKSLAQSEWDRSAQAVFKKEKGSTEKGLWLLKKGMPEQWFIQYQYGQMDLRFRLGLSSFKHVGIFPEQAPNWRFIYEQARQLKTSQPKILNMFAYTGGASLAARAAGADVTHLDAVKAVNYWARENMEASNLTDIRWIVEDAMKFARREVKRGNKYQGLILDPPAYGRGPNGEKWQLEDELNELFKLCGQLLDPTDNLCLINLYSLGFSALILENLVKQNFQLAGSGFQELGELYLQDHNARKLPLGTFYRFSTGSKT</sequence>
<evidence type="ECO:0000256" key="1">
    <source>
        <dbReference type="ARBA" id="ARBA00022603"/>
    </source>
</evidence>
<name>A0A512ARR4_9BACT</name>
<evidence type="ECO:0000313" key="5">
    <source>
        <dbReference type="EMBL" id="GEO02404.1"/>
    </source>
</evidence>
<dbReference type="AlphaFoldDB" id="A0A512ARR4"/>
<dbReference type="PANTHER" id="PTHR43042">
    <property type="entry name" value="SAM-DEPENDENT METHYLTRANSFERASE"/>
    <property type="match status" value="1"/>
</dbReference>
<dbReference type="RefSeq" id="WP_146894451.1">
    <property type="nucleotide sequence ID" value="NZ_BJYS01000001.1"/>
</dbReference>
<keyword evidence="2 5" id="KW-0808">Transferase</keyword>
<dbReference type="GO" id="GO:0032259">
    <property type="term" value="P:methylation"/>
    <property type="evidence" value="ECO:0007669"/>
    <property type="project" value="UniProtKB-KW"/>
</dbReference>
<evidence type="ECO:0000256" key="3">
    <source>
        <dbReference type="ARBA" id="ARBA00022691"/>
    </source>
</evidence>
<gene>
    <name evidence="5" type="ORF">AAE02nite_00680</name>
</gene>
<protein>
    <submittedName>
        <fullName evidence="5">SAM-dependent methyltransferase</fullName>
    </submittedName>
</protein>
<evidence type="ECO:0000259" key="4">
    <source>
        <dbReference type="Pfam" id="PF10672"/>
    </source>
</evidence>
<evidence type="ECO:0000313" key="6">
    <source>
        <dbReference type="Proteomes" id="UP000321532"/>
    </source>
</evidence>
<dbReference type="GO" id="GO:0008168">
    <property type="term" value="F:methyltransferase activity"/>
    <property type="evidence" value="ECO:0007669"/>
    <property type="project" value="UniProtKB-KW"/>
</dbReference>
<dbReference type="Gene3D" id="3.40.50.150">
    <property type="entry name" value="Vaccinia Virus protein VP39"/>
    <property type="match status" value="1"/>
</dbReference>
<dbReference type="PANTHER" id="PTHR43042:SF2">
    <property type="entry name" value="SAM-DEPENDENT METHYLTRANSFERASE"/>
    <property type="match status" value="1"/>
</dbReference>
<keyword evidence="3" id="KW-0949">S-adenosyl-L-methionine</keyword>
<proteinExistence type="predicted"/>
<dbReference type="InterPro" id="IPR029063">
    <property type="entry name" value="SAM-dependent_MTases_sf"/>
</dbReference>
<dbReference type="Proteomes" id="UP000321532">
    <property type="component" value="Unassembled WGS sequence"/>
</dbReference>
<dbReference type="InterPro" id="IPR013780">
    <property type="entry name" value="Glyco_hydro_b"/>
</dbReference>